<dbReference type="InterPro" id="IPR002223">
    <property type="entry name" value="Kunitz_BPTI"/>
</dbReference>
<dbReference type="GO" id="GO:0005615">
    <property type="term" value="C:extracellular space"/>
    <property type="evidence" value="ECO:0007669"/>
    <property type="project" value="TreeGrafter"/>
</dbReference>
<reference evidence="6" key="1">
    <citation type="submission" date="2014-03" db="EMBL/GenBank/DDBJ databases">
        <title>The sialotranscriptome of Amblyomma triste, Amblyomma parvum and Amblyomma cajennense ticks, uncovered by 454-based RNA-seq.</title>
        <authorList>
            <person name="Garcia G.R."/>
            <person name="Gardinassi L.G."/>
            <person name="Ribeiro J.M."/>
            <person name="Anatriello E."/>
            <person name="Ferreira B.R."/>
            <person name="Moreira H.N."/>
            <person name="Mafra C."/>
            <person name="Olegario M.M."/>
            <person name="Szabo P.J."/>
            <person name="Miranda-Santos I.K."/>
            <person name="Maruyama S.R."/>
        </authorList>
    </citation>
    <scope>NUCLEOTIDE SEQUENCE</scope>
    <source>
        <strain evidence="6">Uberlandia</strain>
        <tissue evidence="6">Salivary glands</tissue>
    </source>
</reference>
<organism evidence="6">
    <name type="scientific">Amblyomma cajennense</name>
    <name type="common">Cayenne tick</name>
    <name type="synonym">Acarus cajennensis</name>
    <dbReference type="NCBI Taxonomy" id="34607"/>
    <lineage>
        <taxon>Eukaryota</taxon>
        <taxon>Metazoa</taxon>
        <taxon>Ecdysozoa</taxon>
        <taxon>Arthropoda</taxon>
        <taxon>Chelicerata</taxon>
        <taxon>Arachnida</taxon>
        <taxon>Acari</taxon>
        <taxon>Parasitiformes</taxon>
        <taxon>Ixodida</taxon>
        <taxon>Ixodoidea</taxon>
        <taxon>Ixodidae</taxon>
        <taxon>Amblyomminae</taxon>
        <taxon>Amblyomma</taxon>
    </lineage>
</organism>
<dbReference type="Gene3D" id="4.10.410.10">
    <property type="entry name" value="Pancreatic trypsin inhibitor Kunitz domain"/>
    <property type="match status" value="1"/>
</dbReference>
<dbReference type="InterPro" id="IPR036880">
    <property type="entry name" value="Kunitz_BPTI_sf"/>
</dbReference>
<feature type="signal peptide" evidence="4">
    <location>
        <begin position="1"/>
        <end position="18"/>
    </location>
</feature>
<keyword evidence="1" id="KW-0646">Protease inhibitor</keyword>
<evidence type="ECO:0000256" key="3">
    <source>
        <dbReference type="ARBA" id="ARBA00023157"/>
    </source>
</evidence>
<evidence type="ECO:0000259" key="5">
    <source>
        <dbReference type="PROSITE" id="PS50279"/>
    </source>
</evidence>
<keyword evidence="4" id="KW-0732">Signal</keyword>
<feature type="chain" id="PRO_5001520737" evidence="4">
    <location>
        <begin position="19"/>
        <end position="206"/>
    </location>
</feature>
<dbReference type="AlphaFoldDB" id="A0A023FCX6"/>
<keyword evidence="2" id="KW-0722">Serine protease inhibitor</keyword>
<evidence type="ECO:0000313" key="6">
    <source>
        <dbReference type="EMBL" id="JAC19190.1"/>
    </source>
</evidence>
<dbReference type="PANTHER" id="PTHR10083">
    <property type="entry name" value="KUNITZ-TYPE PROTEASE INHIBITOR-RELATED"/>
    <property type="match status" value="1"/>
</dbReference>
<dbReference type="SUPFAM" id="SSF57362">
    <property type="entry name" value="BPTI-like"/>
    <property type="match status" value="2"/>
</dbReference>
<dbReference type="PROSITE" id="PS50279">
    <property type="entry name" value="BPTI_KUNITZ_2"/>
    <property type="match status" value="1"/>
</dbReference>
<dbReference type="Pfam" id="PF00014">
    <property type="entry name" value="Kunitz_BPTI"/>
    <property type="match status" value="1"/>
</dbReference>
<proteinExistence type="evidence at transcript level"/>
<evidence type="ECO:0000256" key="4">
    <source>
        <dbReference type="SAM" id="SignalP"/>
    </source>
</evidence>
<dbReference type="InterPro" id="IPR050098">
    <property type="entry name" value="TFPI/VKTCI-like"/>
</dbReference>
<evidence type="ECO:0000256" key="2">
    <source>
        <dbReference type="ARBA" id="ARBA00022900"/>
    </source>
</evidence>
<accession>A0A023FCX6</accession>
<sequence>MNFYTASLFLASAITVLGESIEKPQCINSTNPDDKKMSKFWICEKNATATTCRRRDYYYDPPSQMCYFLGFMGCNGTKNNFPSLYECAAHCRMAATLSPYAIDRFKRIFPNCTMKPVQRPEKGGIRRFVYNSTSKRCHPVLVNNGDDYFPDINSCVKFCQPENPKELKRCHAEKTVGEAPQGWECTVDREAQYTICVKEAAADTCK</sequence>
<name>A0A023FCX6_AMBCJ</name>
<evidence type="ECO:0000256" key="1">
    <source>
        <dbReference type="ARBA" id="ARBA00022690"/>
    </source>
</evidence>
<feature type="domain" description="BPTI/Kunitz inhibitor" evidence="5">
    <location>
        <begin position="26"/>
        <end position="91"/>
    </location>
</feature>
<protein>
    <submittedName>
        <fullName evidence="6">Putative tick kunitz 94</fullName>
    </submittedName>
</protein>
<dbReference type="GO" id="GO:0004867">
    <property type="term" value="F:serine-type endopeptidase inhibitor activity"/>
    <property type="evidence" value="ECO:0007669"/>
    <property type="project" value="UniProtKB-KW"/>
</dbReference>
<keyword evidence="3" id="KW-1015">Disulfide bond</keyword>
<dbReference type="EMBL" id="GBBK01005292">
    <property type="protein sequence ID" value="JAC19190.1"/>
    <property type="molecule type" value="mRNA"/>
</dbReference>
<dbReference type="PANTHER" id="PTHR10083:SF374">
    <property type="entry name" value="BPTI_KUNITZ INHIBITOR DOMAIN-CONTAINING PROTEIN"/>
    <property type="match status" value="1"/>
</dbReference>